<sequence>MRYVNIASLYNLGLTEEEINFLKPQAEKLHQQFCTAHQFSDTRKFSDNLYTGSSRGSLGRLQSRGFVEAEVNYYLSTWTPREVTRGTVEPKFDERGFGLEHSSYGSISVSKPSSNRTDLVGSASLMGYYLDIRFSFCEVNVRDVREPSLFPRNELLTLSLSSEQFFALLRSNNQAVPCRVQQMVESHTDVPPILYPTLAKAHDYENQLKAICAPLAECMKRFESLVEAGVSKKAERDAVVQVIQEAKDLFDAARLEINAMTGGESRKEILRVERQFEVEMTNRLKSLGLEHLRDQVLRLRG</sequence>
<gene>
    <name evidence="1" type="ORF">PLA107_033265</name>
</gene>
<name>A0AAD0V9Z2_PSEAV</name>
<keyword evidence="1" id="KW-0614">Plasmid</keyword>
<geneLocation type="plasmid" evidence="2">
    <name>pmppla107</name>
</geneLocation>
<dbReference type="AlphaFoldDB" id="A0AAD0V9Z2"/>
<evidence type="ECO:0000313" key="1">
    <source>
        <dbReference type="EMBL" id="AXH60083.1"/>
    </source>
</evidence>
<proteinExistence type="predicted"/>
<organism evidence="1 2">
    <name type="scientific">Pseudomonas amygdali pv. lachrymans str. M301315</name>
    <dbReference type="NCBI Taxonomy" id="629260"/>
    <lineage>
        <taxon>Bacteria</taxon>
        <taxon>Pseudomonadati</taxon>
        <taxon>Pseudomonadota</taxon>
        <taxon>Gammaproteobacteria</taxon>
        <taxon>Pseudomonadales</taxon>
        <taxon>Pseudomonadaceae</taxon>
        <taxon>Pseudomonas</taxon>
        <taxon>Pseudomonas amygdali</taxon>
    </lineage>
</organism>
<protein>
    <submittedName>
        <fullName evidence="1">Uncharacterized protein</fullName>
    </submittedName>
</protein>
<reference evidence="1 2" key="1">
    <citation type="journal article" date="2011" name="PLoS Pathog.">
        <title>Dynamic evolution of pathogenicity revealed by sequencing and comparative genomics of 19 Pseudomonas syringae isolates.</title>
        <authorList>
            <person name="Baltrus D.A."/>
            <person name="Nishimura M.T."/>
            <person name="Romanchuk A."/>
            <person name="Chang J.H."/>
            <person name="Mukhtar M.S."/>
            <person name="Cherkis K."/>
            <person name="Roach J."/>
            <person name="Grant S.R."/>
            <person name="Jones C.D."/>
            <person name="Dangl J.L."/>
        </authorList>
    </citation>
    <scope>NUCLEOTIDE SEQUENCE [LARGE SCALE GENOMIC DNA]</scope>
    <source>
        <strain evidence="1 2">M301315</strain>
    </source>
</reference>
<evidence type="ECO:0000313" key="2">
    <source>
        <dbReference type="Proteomes" id="UP000006426"/>
    </source>
</evidence>
<dbReference type="RefSeq" id="WP_005742835.1">
    <property type="nucleotide sequence ID" value="NZ_CP031226.1"/>
</dbReference>
<dbReference type="EMBL" id="CP031226">
    <property type="protein sequence ID" value="AXH60083.1"/>
    <property type="molecule type" value="Genomic_DNA"/>
</dbReference>
<dbReference type="Proteomes" id="UP000006426">
    <property type="component" value="Plasmid pmppla107"/>
</dbReference>
<dbReference type="GeneID" id="39474779"/>
<accession>A0AAD0V9Z2</accession>